<dbReference type="Proteomes" id="UP000008522">
    <property type="component" value="Chromosome"/>
</dbReference>
<dbReference type="InterPro" id="IPR011889">
    <property type="entry name" value="Liste_lipo_26"/>
</dbReference>
<keyword evidence="3" id="KW-1185">Reference proteome</keyword>
<dbReference type="NCBIfam" id="TIGR02167">
    <property type="entry name" value="Liste_lipo_26"/>
    <property type="match status" value="5"/>
</dbReference>
<evidence type="ECO:0000259" key="1">
    <source>
        <dbReference type="Pfam" id="PF13569"/>
    </source>
</evidence>
<dbReference type="GeneID" id="44970763"/>
<dbReference type="Pfam" id="PF13569">
    <property type="entry name" value="DUF4132"/>
    <property type="match status" value="1"/>
</dbReference>
<gene>
    <name evidence="2" type="ordered locus">Bint_2261</name>
</gene>
<dbReference type="AlphaFoldDB" id="G0EM18"/>
<dbReference type="InterPro" id="IPR025406">
    <property type="entry name" value="DUF4132"/>
</dbReference>
<dbReference type="PATRIC" id="fig|1045858.4.peg.2264"/>
<keyword evidence="2" id="KW-0449">Lipoprotein</keyword>
<dbReference type="KEGG" id="bip:Bint_2261"/>
<evidence type="ECO:0000313" key="2">
    <source>
        <dbReference type="EMBL" id="AEM22867.1"/>
    </source>
</evidence>
<organism evidence="2 3">
    <name type="scientific">Brachyspira intermedia (strain ATCC 51140 / PWS/A)</name>
    <name type="common">Serpulina intermedia</name>
    <dbReference type="NCBI Taxonomy" id="1045858"/>
    <lineage>
        <taxon>Bacteria</taxon>
        <taxon>Pseudomonadati</taxon>
        <taxon>Spirochaetota</taxon>
        <taxon>Spirochaetia</taxon>
        <taxon>Brachyspirales</taxon>
        <taxon>Brachyspiraceae</taxon>
        <taxon>Brachyspira</taxon>
    </lineage>
</organism>
<evidence type="ECO:0000313" key="3">
    <source>
        <dbReference type="Proteomes" id="UP000008522"/>
    </source>
</evidence>
<dbReference type="HOGENOM" id="CLU_350133_0_0_12"/>
<dbReference type="EMBL" id="CP002874">
    <property type="protein sequence ID" value="AEM22867.1"/>
    <property type="molecule type" value="Genomic_DNA"/>
</dbReference>
<reference evidence="2 3" key="1">
    <citation type="journal article" date="2011" name="BMC Genomics">
        <title>Complete genome sequence of Brachyspira intermedia reveals unique genomic features in Brachyspira species and phage-mediated horizontal gene transfer.</title>
        <authorList>
            <person name="Hafstrom T."/>
            <person name="Jansson D.S."/>
            <person name="Segerman B."/>
        </authorList>
    </citation>
    <scope>NUCLEOTIDE SEQUENCE [LARGE SCALE GENOMIC DNA]</scope>
    <source>
        <strain evidence="3">ATCC 51140 / PWS/A</strain>
    </source>
</reference>
<accession>G0EM18</accession>
<dbReference type="OrthoDB" id="304456at2"/>
<dbReference type="InterPro" id="IPR005046">
    <property type="entry name" value="DUF285"/>
</dbReference>
<dbReference type="Pfam" id="PF03382">
    <property type="entry name" value="DUF285"/>
    <property type="match status" value="2"/>
</dbReference>
<feature type="domain" description="DUF4132" evidence="1">
    <location>
        <begin position="624"/>
        <end position="763"/>
    </location>
</feature>
<name>G0EM18_BRAIP</name>
<dbReference type="eggNOG" id="COG1413">
    <property type="taxonomic scope" value="Bacteria"/>
</dbReference>
<protein>
    <submittedName>
        <fullName evidence="2">Lipoprotein</fullName>
    </submittedName>
</protein>
<proteinExistence type="predicted"/>
<sequence>MHKYKPQTREELQKLVQDENIYLGDIDTSLITDMSGLFSFERRKDFSGIGNWNVNNVTSMRGMFYNCYSFNEDIGKWNVSNVNNMGDLFYNCINFNQNISEWNVSNVINMRGMFNGCKNFNQPLSKWKTSNLENTEYMFRNCTNFNQSVNHFNMSKVKNAIYMFEGCKEFNQPLDKWDTSNIEYMNGIFKGCTNFNQNINNWNTSSLSIVIEMFNGCENFNQPLNKWNISKVRHLTAMFKDCHHFNQPLNDWDISKVENISNMFEGCKSFNQDLDKWDTSNVKSMNSMFWKAKSFNKPLDKWNVSNVNTMVAMFYNSGFKEYDSLNTWELNDKVIIDNIFDDSAVSSLSLKWILYLYTFSNINVLSVLEKNIKEIYKIAHTSNNKKIKAVKTRLENLYYNDLKEFLDYELFCNIEKYEESINKKLNKKDEAKVSYIENCNVLVKDKSREVDTKVIKYIYLKYLELKRDIYHLIEIDSIINLLDRESFLTFAKNIYKETYKETTAIIYTLYGDDEALREIYKKEKDSKFFLMILSSIKITEITDYAIKLLYDIYSKAKKHEIRISALHLLKEISKEKHLSLEDLELKFTSNFGFDLKGEKIINDDYKLILNSDYSVNVFDIKNNKLLKAVPKDFTEAIKEEIKYIKKEIPDIIKKLSLKLYKSLMYEKKYNYKLFKEIFIDNPLMNKFSSSLIWNLYDKENNFITTFRYNNDGSYSNCDDEEIKINDDSFIGLASPIEMNEETITKWKKQLEDYELFQPINQLSIIKLDKNNLENEINKLQNIEIAYGTFKAFGDRYSMIPSYMDYGTVKEYNLKINNGDNFDIIIDSEDNIDYKDKVKINIKFYNENNEKVSERFIYTLLILIIWDFRLTDLF</sequence>
<dbReference type="RefSeq" id="WP_014488679.1">
    <property type="nucleotide sequence ID" value="NC_017243.1"/>
</dbReference>
<dbReference type="eggNOG" id="COG3291">
    <property type="taxonomic scope" value="Bacteria"/>
</dbReference>